<dbReference type="GO" id="GO:0003677">
    <property type="term" value="F:DNA binding"/>
    <property type="evidence" value="ECO:0007669"/>
    <property type="project" value="UniProtKB-KW"/>
</dbReference>
<dbReference type="InterPro" id="IPR002729">
    <property type="entry name" value="CRISPR-assoc_Cas1"/>
</dbReference>
<dbReference type="Pfam" id="PF01867">
    <property type="entry name" value="Cas_Cas1"/>
    <property type="match status" value="1"/>
</dbReference>
<keyword evidence="1 9" id="KW-0540">Nuclease</keyword>
<dbReference type="KEGG" id="mpl:Mpal_2165"/>
<evidence type="ECO:0000256" key="2">
    <source>
        <dbReference type="ARBA" id="ARBA00022723"/>
    </source>
</evidence>
<evidence type="ECO:0000256" key="7">
    <source>
        <dbReference type="ARBA" id="ARBA00023125"/>
    </source>
</evidence>
<evidence type="ECO:0000256" key="8">
    <source>
        <dbReference type="ARBA" id="ARBA00023211"/>
    </source>
</evidence>
<evidence type="ECO:0000256" key="9">
    <source>
        <dbReference type="HAMAP-Rule" id="MF_01470"/>
    </source>
</evidence>
<keyword evidence="4 9" id="KW-0378">Hydrolase</keyword>
<evidence type="ECO:0000313" key="11">
    <source>
        <dbReference type="Proteomes" id="UP000002457"/>
    </source>
</evidence>
<name>B8GDW2_METPE</name>
<dbReference type="EC" id="3.1.-.-" evidence="9"/>
<dbReference type="AlphaFoldDB" id="B8GDW2"/>
<feature type="binding site" evidence="9">
    <location>
        <position position="227"/>
    </location>
    <ligand>
        <name>Mn(2+)</name>
        <dbReference type="ChEBI" id="CHEBI:29035"/>
    </ligand>
</feature>
<evidence type="ECO:0000256" key="4">
    <source>
        <dbReference type="ARBA" id="ARBA00022801"/>
    </source>
</evidence>
<organism evidence="10 11">
    <name type="scientific">Methanosphaerula palustris (strain ATCC BAA-1556 / DSM 19958 / E1-9c)</name>
    <dbReference type="NCBI Taxonomy" id="521011"/>
    <lineage>
        <taxon>Archaea</taxon>
        <taxon>Methanobacteriati</taxon>
        <taxon>Methanobacteriota</taxon>
        <taxon>Stenosarchaea group</taxon>
        <taxon>Methanomicrobia</taxon>
        <taxon>Methanomicrobiales</taxon>
        <taxon>Methanoregulaceae</taxon>
        <taxon>Methanosphaerula</taxon>
    </lineage>
</organism>
<comment type="function">
    <text evidence="9">CRISPR (clustered regularly interspaced short palindromic repeat), is an adaptive immune system that provides protection against mobile genetic elements (viruses, transposable elements and conjugative plasmids). CRISPR clusters contain spacers, sequences complementary to antecedent mobile elements, and target invading nucleic acids. CRISPR clusters are transcribed and processed into CRISPR RNA (crRNA). Acts as a dsDNA endonuclease. Involved in the integration of spacer DNA into the CRISPR cassette.</text>
</comment>
<keyword evidence="6 9" id="KW-0051">Antiviral defense</keyword>
<dbReference type="HAMAP" id="MF_01470">
    <property type="entry name" value="Cas1"/>
    <property type="match status" value="1"/>
</dbReference>
<dbReference type="Proteomes" id="UP000002457">
    <property type="component" value="Chromosome"/>
</dbReference>
<gene>
    <name evidence="9" type="primary">cas1</name>
    <name evidence="10" type="ordered locus">Mpal_2165</name>
</gene>
<proteinExistence type="inferred from homology"/>
<keyword evidence="11" id="KW-1185">Reference proteome</keyword>
<dbReference type="NCBIfam" id="TIGR00287">
    <property type="entry name" value="cas1"/>
    <property type="match status" value="1"/>
</dbReference>
<accession>B8GDW2</accession>
<keyword evidence="3 9" id="KW-0255">Endonuclease</keyword>
<dbReference type="Gene3D" id="3.100.10.20">
    <property type="entry name" value="CRISPR-associated endonuclease Cas1, N-terminal domain"/>
    <property type="match status" value="1"/>
</dbReference>
<evidence type="ECO:0000256" key="6">
    <source>
        <dbReference type="ARBA" id="ARBA00023118"/>
    </source>
</evidence>
<comment type="caution">
    <text evidence="9">Lacks conserved residue(s) required for the propagation of feature annotation.</text>
</comment>
<dbReference type="GO" id="GO:0043571">
    <property type="term" value="P:maintenance of CRISPR repeat elements"/>
    <property type="evidence" value="ECO:0007669"/>
    <property type="project" value="UniProtKB-UniRule"/>
</dbReference>
<keyword evidence="7 9" id="KW-0238">DNA-binding</keyword>
<evidence type="ECO:0000256" key="1">
    <source>
        <dbReference type="ARBA" id="ARBA00022722"/>
    </source>
</evidence>
<dbReference type="GO" id="GO:0004519">
    <property type="term" value="F:endonuclease activity"/>
    <property type="evidence" value="ECO:0007669"/>
    <property type="project" value="UniProtKB-UniRule"/>
</dbReference>
<keyword evidence="8 9" id="KW-0464">Manganese</keyword>
<dbReference type="EMBL" id="CP001338">
    <property type="protein sequence ID" value="ACL17463.1"/>
    <property type="molecule type" value="Genomic_DNA"/>
</dbReference>
<dbReference type="InterPro" id="IPR050646">
    <property type="entry name" value="Cas1"/>
</dbReference>
<dbReference type="GO" id="GO:0016787">
    <property type="term" value="F:hydrolase activity"/>
    <property type="evidence" value="ECO:0007669"/>
    <property type="project" value="UniProtKB-KW"/>
</dbReference>
<protein>
    <recommendedName>
        <fullName evidence="9">CRISPR-associated endonuclease Cas1</fullName>
        <ecNumber evidence="9">3.1.-.-</ecNumber>
    </recommendedName>
</protein>
<dbReference type="InterPro" id="IPR042206">
    <property type="entry name" value="CRISPR-assoc_Cas1_C"/>
</dbReference>
<dbReference type="CDD" id="cd09634">
    <property type="entry name" value="Cas1_I-II-III"/>
    <property type="match status" value="1"/>
</dbReference>
<dbReference type="eggNOG" id="arCOG01452">
    <property type="taxonomic scope" value="Archaea"/>
</dbReference>
<evidence type="ECO:0000256" key="3">
    <source>
        <dbReference type="ARBA" id="ARBA00022759"/>
    </source>
</evidence>
<dbReference type="InterPro" id="IPR042211">
    <property type="entry name" value="CRISPR-assoc_Cas1_N"/>
</dbReference>
<comment type="subunit">
    <text evidence="9">Homodimer, forms a heterotetramer with a Cas2 homodimer.</text>
</comment>
<dbReference type="STRING" id="521011.Mpal_2165"/>
<reference evidence="10 11" key="1">
    <citation type="journal article" date="2015" name="Genome Announc.">
        <title>Complete Genome Sequence of Methanosphaerula palustris E1-9CT, a Hydrogenotrophic Methanogen Isolated from a Minerotrophic Fen Peatland.</title>
        <authorList>
            <person name="Cadillo-Quiroz H."/>
            <person name="Browne P."/>
            <person name="Kyrpides N."/>
            <person name="Woyke T."/>
            <person name="Goodwin L."/>
            <person name="Detter C."/>
            <person name="Yavitt J.B."/>
            <person name="Zinder S.H."/>
        </authorList>
    </citation>
    <scope>NUCLEOTIDE SEQUENCE [LARGE SCALE GENOMIC DNA]</scope>
    <source>
        <strain evidence="11">ATCC BAA-1556 / DSM 19958 / E1-9c</strain>
    </source>
</reference>
<dbReference type="PANTHER" id="PTHR34353">
    <property type="entry name" value="CRISPR-ASSOCIATED ENDONUCLEASE CAS1 1"/>
    <property type="match status" value="1"/>
</dbReference>
<dbReference type="HOGENOM" id="CLU_052779_2_1_2"/>
<evidence type="ECO:0000256" key="5">
    <source>
        <dbReference type="ARBA" id="ARBA00022842"/>
    </source>
</evidence>
<sequence length="327" mass="36518">MSPRSCSKLPWLVVSGYGAHIKSTPRLLIVQKNGTTTEYPIGDVHHLLVVGGHTIHSAVLQHMQNAGNWVSFFAADGTPVGLIRPPEDRVDEQVRAIQRHAPAHSYALGITRAALGRRLQVIGETTVVTGESPLYQGELEVLQDARQELEYLVTLDEIRRLHRLATDMYYEIMARTIPKGTGFRRRTARPYMDPVNTMLSFSYGILSGVCAVHLAGAHLDANIGLLHQGERALVRDLTELFKPQMVDQPIFALVRQGITASDYEIGESRCTLSDALIRRMLLHLQTSIEVTAIGRQVEMLADALIRNREFQILDPAEFLPRIPLKNH</sequence>
<dbReference type="GO" id="GO:0046872">
    <property type="term" value="F:metal ion binding"/>
    <property type="evidence" value="ECO:0007669"/>
    <property type="project" value="UniProtKB-UniRule"/>
</dbReference>
<feature type="binding site" evidence="9">
    <location>
        <position position="239"/>
    </location>
    <ligand>
        <name>Mn(2+)</name>
        <dbReference type="ChEBI" id="CHEBI:29035"/>
    </ligand>
</feature>
<evidence type="ECO:0000313" key="10">
    <source>
        <dbReference type="EMBL" id="ACL17463.1"/>
    </source>
</evidence>
<comment type="cofactor">
    <cofactor evidence="9">
        <name>Mg(2+)</name>
        <dbReference type="ChEBI" id="CHEBI:18420"/>
    </cofactor>
    <cofactor evidence="9">
        <name>Mn(2+)</name>
        <dbReference type="ChEBI" id="CHEBI:29035"/>
    </cofactor>
</comment>
<comment type="similarity">
    <text evidence="9">Belongs to the CRISPR-associated endonuclease Cas1 family.</text>
</comment>
<dbReference type="Gene3D" id="1.20.120.920">
    <property type="entry name" value="CRISPR-associated endonuclease Cas1, C-terminal domain"/>
    <property type="match status" value="1"/>
</dbReference>
<dbReference type="GO" id="GO:0051607">
    <property type="term" value="P:defense response to virus"/>
    <property type="evidence" value="ECO:0007669"/>
    <property type="project" value="UniProtKB-UniRule"/>
</dbReference>
<keyword evidence="2 9" id="KW-0479">Metal-binding</keyword>
<dbReference type="PANTHER" id="PTHR34353:SF2">
    <property type="entry name" value="CRISPR-ASSOCIATED ENDONUCLEASE CAS1 1"/>
    <property type="match status" value="1"/>
</dbReference>
<keyword evidence="5 9" id="KW-0460">Magnesium</keyword>